<evidence type="ECO:0000259" key="8">
    <source>
        <dbReference type="Pfam" id="PF04239"/>
    </source>
</evidence>
<comment type="subcellular location">
    <subcellularLocation>
        <location evidence="1">Cell membrane</location>
        <topology evidence="1">Multi-pass membrane protein</topology>
    </subcellularLocation>
</comment>
<evidence type="ECO:0000256" key="7">
    <source>
        <dbReference type="SAM" id="Phobius"/>
    </source>
</evidence>
<dbReference type="Proteomes" id="UP000753802">
    <property type="component" value="Unassembled WGS sequence"/>
</dbReference>
<dbReference type="RefSeq" id="WP_161818823.1">
    <property type="nucleotide sequence ID" value="NZ_JAACJS010000015.1"/>
</dbReference>
<dbReference type="Pfam" id="PF04239">
    <property type="entry name" value="DUF421"/>
    <property type="match status" value="1"/>
</dbReference>
<keyword evidence="10" id="KW-1185">Reference proteome</keyword>
<evidence type="ECO:0000256" key="5">
    <source>
        <dbReference type="ARBA" id="ARBA00022989"/>
    </source>
</evidence>
<evidence type="ECO:0000256" key="4">
    <source>
        <dbReference type="ARBA" id="ARBA00022692"/>
    </source>
</evidence>
<gene>
    <name evidence="9" type="ORF">GWC95_11250</name>
</gene>
<protein>
    <submittedName>
        <fullName evidence="9">DUF421 domain-containing protein</fullName>
    </submittedName>
</protein>
<evidence type="ECO:0000313" key="10">
    <source>
        <dbReference type="Proteomes" id="UP000753802"/>
    </source>
</evidence>
<dbReference type="InterPro" id="IPR023090">
    <property type="entry name" value="UPF0702_alpha/beta_dom_sf"/>
</dbReference>
<dbReference type="InterPro" id="IPR007353">
    <property type="entry name" value="DUF421"/>
</dbReference>
<dbReference type="PANTHER" id="PTHR34582">
    <property type="entry name" value="UPF0702 TRANSMEMBRANE PROTEIN YCAP"/>
    <property type="match status" value="1"/>
</dbReference>
<keyword evidence="5 7" id="KW-1133">Transmembrane helix</keyword>
<name>A0ABW9ZXR7_9BACT</name>
<accession>A0ABW9ZXR7</accession>
<feature type="transmembrane region" description="Helical" evidence="7">
    <location>
        <begin position="70"/>
        <end position="92"/>
    </location>
</feature>
<reference evidence="9 10" key="1">
    <citation type="submission" date="2020-01" db="EMBL/GenBank/DDBJ databases">
        <title>Genome analysis.</title>
        <authorList>
            <person name="Wu S."/>
            <person name="Wang G."/>
        </authorList>
    </citation>
    <scope>NUCLEOTIDE SEQUENCE [LARGE SCALE GENOMIC DNA]</scope>
    <source>
        <strain evidence="9 10">SYL130</strain>
    </source>
</reference>
<evidence type="ECO:0000256" key="1">
    <source>
        <dbReference type="ARBA" id="ARBA00004651"/>
    </source>
</evidence>
<dbReference type="Gene3D" id="3.30.240.20">
    <property type="entry name" value="bsu07140 like domains"/>
    <property type="match status" value="1"/>
</dbReference>
<evidence type="ECO:0000313" key="9">
    <source>
        <dbReference type="EMBL" id="NCI50502.1"/>
    </source>
</evidence>
<dbReference type="PANTHER" id="PTHR34582:SF6">
    <property type="entry name" value="UPF0702 TRANSMEMBRANE PROTEIN YCAP"/>
    <property type="match status" value="1"/>
</dbReference>
<evidence type="ECO:0000256" key="2">
    <source>
        <dbReference type="ARBA" id="ARBA00006448"/>
    </source>
</evidence>
<keyword evidence="3" id="KW-1003">Cell membrane</keyword>
<feature type="domain" description="YetF C-terminal" evidence="8">
    <location>
        <begin position="94"/>
        <end position="163"/>
    </location>
</feature>
<keyword evidence="4 7" id="KW-0812">Transmembrane</keyword>
<comment type="caution">
    <text evidence="9">The sequence shown here is derived from an EMBL/GenBank/DDBJ whole genome shotgun (WGS) entry which is preliminary data.</text>
</comment>
<proteinExistence type="inferred from homology"/>
<organism evidence="9 10">
    <name type="scientific">Sediminibacterium roseum</name>
    <dbReference type="NCBI Taxonomy" id="1978412"/>
    <lineage>
        <taxon>Bacteria</taxon>
        <taxon>Pseudomonadati</taxon>
        <taxon>Bacteroidota</taxon>
        <taxon>Chitinophagia</taxon>
        <taxon>Chitinophagales</taxon>
        <taxon>Chitinophagaceae</taxon>
        <taxon>Sediminibacterium</taxon>
    </lineage>
</organism>
<sequence length="165" mass="18390">MEWWISIFGEGKELTALQMSARAVVVFVMALVMLRVTGQRTFGNKSAVDNVVMIILGAILSRGITGSSPFIPVICASFAIVLFHRFLSWTALFNKTMARWIKGSRVSLYSNGKQHKANMRKTLVSHDDVMEAVHLQTNTDSVENIAQIYMEACGEMSVIKKDEMA</sequence>
<comment type="similarity">
    <text evidence="2">Belongs to the UPF0702 family.</text>
</comment>
<evidence type="ECO:0000256" key="3">
    <source>
        <dbReference type="ARBA" id="ARBA00022475"/>
    </source>
</evidence>
<keyword evidence="6 7" id="KW-0472">Membrane</keyword>
<feature type="transmembrane region" description="Helical" evidence="7">
    <location>
        <begin position="46"/>
        <end position="64"/>
    </location>
</feature>
<dbReference type="EMBL" id="JAACJS010000015">
    <property type="protein sequence ID" value="NCI50502.1"/>
    <property type="molecule type" value="Genomic_DNA"/>
</dbReference>
<evidence type="ECO:0000256" key="6">
    <source>
        <dbReference type="ARBA" id="ARBA00023136"/>
    </source>
</evidence>
<feature type="transmembrane region" description="Helical" evidence="7">
    <location>
        <begin position="16"/>
        <end position="34"/>
    </location>
</feature>